<name>A0A0Q9Y652_9BACI</name>
<sequence>MRSRRSIYSDQEAHRTSPESVHLKRKSTSFGLDLKICIKEIFTEKVPSSLVLELWKSTRMMILLFQMLLMIKEIHIIMETEQSSRILNKEVEIIRSLE</sequence>
<evidence type="ECO:0000313" key="3">
    <source>
        <dbReference type="Proteomes" id="UP000053881"/>
    </source>
</evidence>
<dbReference type="PATRIC" id="fig|217031.4.peg.5429"/>
<evidence type="ECO:0000313" key="2">
    <source>
        <dbReference type="EMBL" id="KRG11649.1"/>
    </source>
</evidence>
<evidence type="ECO:0000256" key="1">
    <source>
        <dbReference type="SAM" id="MobiDB-lite"/>
    </source>
</evidence>
<comment type="caution">
    <text evidence="2">The sequence shown here is derived from an EMBL/GenBank/DDBJ whole genome shotgun (WGS) entry which is preliminary data.</text>
</comment>
<dbReference type="Proteomes" id="UP000053881">
    <property type="component" value="Unassembled WGS sequence"/>
</dbReference>
<dbReference type="EMBL" id="LGPB01000117">
    <property type="protein sequence ID" value="KRG11649.1"/>
    <property type="molecule type" value="Genomic_DNA"/>
</dbReference>
<gene>
    <name evidence="2" type="ORF">ACA29_15970</name>
</gene>
<protein>
    <submittedName>
        <fullName evidence="2">Uncharacterized protein</fullName>
    </submittedName>
</protein>
<reference evidence="2 3" key="1">
    <citation type="submission" date="2015-06" db="EMBL/GenBank/DDBJ databases">
        <title>Genome sequencing project of Bacillus galactosidilyticus PL133.</title>
        <authorList>
            <person name="Gaiero J."/>
            <person name="Nicol R."/>
            <person name="Habash M."/>
        </authorList>
    </citation>
    <scope>NUCLEOTIDE SEQUENCE [LARGE SCALE GENOMIC DNA]</scope>
    <source>
        <strain evidence="2 3">PL133</strain>
    </source>
</reference>
<dbReference type="AlphaFoldDB" id="A0A0Q9Y652"/>
<accession>A0A0Q9Y652</accession>
<proteinExistence type="predicted"/>
<organism evidence="2 3">
    <name type="scientific">Lederbergia galactosidilytica</name>
    <dbReference type="NCBI Taxonomy" id="217031"/>
    <lineage>
        <taxon>Bacteria</taxon>
        <taxon>Bacillati</taxon>
        <taxon>Bacillota</taxon>
        <taxon>Bacilli</taxon>
        <taxon>Bacillales</taxon>
        <taxon>Bacillaceae</taxon>
        <taxon>Lederbergia</taxon>
    </lineage>
</organism>
<feature type="region of interest" description="Disordered" evidence="1">
    <location>
        <begin position="1"/>
        <end position="20"/>
    </location>
</feature>